<proteinExistence type="predicted"/>
<name>A0AAD4UA71_OVIAM</name>
<evidence type="ECO:0000313" key="3">
    <source>
        <dbReference type="EMBL" id="KAI4540959.1"/>
    </source>
</evidence>
<dbReference type="InterPro" id="IPR009471">
    <property type="entry name" value="Ten_N"/>
</dbReference>
<dbReference type="AlphaFoldDB" id="A0AAD4UA71"/>
<evidence type="ECO:0000256" key="1">
    <source>
        <dbReference type="SAM" id="MobiDB-lite"/>
    </source>
</evidence>
<evidence type="ECO:0000259" key="2">
    <source>
        <dbReference type="Pfam" id="PF06484"/>
    </source>
</evidence>
<dbReference type="EMBL" id="JAKZEL010000008">
    <property type="protein sequence ID" value="KAI4540959.1"/>
    <property type="molecule type" value="Genomic_DNA"/>
</dbReference>
<evidence type="ECO:0000313" key="4">
    <source>
        <dbReference type="Proteomes" id="UP001214576"/>
    </source>
</evidence>
<dbReference type="GO" id="GO:0016020">
    <property type="term" value="C:membrane"/>
    <property type="evidence" value="ECO:0007669"/>
    <property type="project" value="InterPro"/>
</dbReference>
<gene>
    <name evidence="3" type="ORF">MG293_008101</name>
</gene>
<comment type="caution">
    <text evidence="3">The sequence shown here is derived from an EMBL/GenBank/DDBJ whole genome shotgun (WGS) entry which is preliminary data.</text>
</comment>
<dbReference type="GO" id="GO:0007165">
    <property type="term" value="P:signal transduction"/>
    <property type="evidence" value="ECO:0007669"/>
    <property type="project" value="InterPro"/>
</dbReference>
<sequence length="318" mass="35186">MVSQSLLIIPVAGTIERKLDRLSWRHGHASPLPTSPLRGKVVMESPGFLFLIQQVVNPGADDQAMQDPLGFKWVPQSAEFWLSAGSDLKVEYVSHVIINSPTAFEITGFRPLSEKQGVMLSIKNKYLGLIREGPMRPSNRSLTALLFTEPDEAVYLLVSVKPTGFVKEQPSPERAQISFLVTDKIQLIDILIIEAVQLKGRPIPPTSSSSLLPSAQLPSSHNPPPVSCQMPLLDSNTSHQIMDTNPDEEFSPNSYLLRACSGPQQASSSELCRSSLNEKVLNNTCTYHDKQRQNQCKGLSGSLSREARLFERDFILHS</sequence>
<feature type="compositionally biased region" description="Low complexity" evidence="1">
    <location>
        <begin position="206"/>
        <end position="220"/>
    </location>
</feature>
<accession>A0AAD4UA71</accession>
<feature type="region of interest" description="Disordered" evidence="1">
    <location>
        <begin position="205"/>
        <end position="224"/>
    </location>
</feature>
<keyword evidence="4" id="KW-1185">Reference proteome</keyword>
<reference evidence="3" key="1">
    <citation type="submission" date="2022-03" db="EMBL/GenBank/DDBJ databases">
        <title>Genomic analyses of argali, domestic sheep and their hybrids provide insights into chromosomal evolution, heterosis and genetic basis of agronomic traits.</title>
        <authorList>
            <person name="Li M."/>
        </authorList>
    </citation>
    <scope>NUCLEOTIDE SEQUENCE</scope>
    <source>
        <strain evidence="3">CAU-MHL-2022a</strain>
        <tissue evidence="3">Skin</tissue>
    </source>
</reference>
<dbReference type="Proteomes" id="UP001214576">
    <property type="component" value="Unassembled WGS sequence"/>
</dbReference>
<dbReference type="Pfam" id="PF06484">
    <property type="entry name" value="Ten_N"/>
    <property type="match status" value="1"/>
</dbReference>
<organism evidence="3 4">
    <name type="scientific">Ovis ammon polii</name>
    <dbReference type="NCBI Taxonomy" id="230172"/>
    <lineage>
        <taxon>Eukaryota</taxon>
        <taxon>Metazoa</taxon>
        <taxon>Chordata</taxon>
        <taxon>Craniata</taxon>
        <taxon>Vertebrata</taxon>
        <taxon>Euteleostomi</taxon>
        <taxon>Mammalia</taxon>
        <taxon>Eutheria</taxon>
        <taxon>Laurasiatheria</taxon>
        <taxon>Artiodactyla</taxon>
        <taxon>Ruminantia</taxon>
        <taxon>Pecora</taxon>
        <taxon>Bovidae</taxon>
        <taxon>Caprinae</taxon>
        <taxon>Ovis</taxon>
    </lineage>
</organism>
<protein>
    <recommendedName>
        <fullName evidence="2">Teneurin N-terminal domain-containing protein</fullName>
    </recommendedName>
</protein>
<feature type="domain" description="Teneurin N-terminal" evidence="2">
    <location>
        <begin position="199"/>
        <end position="305"/>
    </location>
</feature>